<evidence type="ECO:0000313" key="1">
    <source>
        <dbReference type="EMBL" id="KAJ1170738.1"/>
    </source>
</evidence>
<accession>A0AAV7T438</accession>
<evidence type="ECO:0000313" key="2">
    <source>
        <dbReference type="Proteomes" id="UP001066276"/>
    </source>
</evidence>
<protein>
    <submittedName>
        <fullName evidence="1">Uncharacterized protein</fullName>
    </submittedName>
</protein>
<sequence length="133" mass="14095">MMVGQVRLRLGWIFGSRIRGAYQPGCDAAHASGGHEMAAAGRSAVQAAGWVSRTLEVRAPPGHRVEERAQPGAVRLTQREAAVRESGSSDPNLSVIRTIPASQGAVSGLVIDEEQLVYDEEDPVHGVQSVAVE</sequence>
<proteinExistence type="predicted"/>
<gene>
    <name evidence="1" type="ORF">NDU88_002610</name>
</gene>
<comment type="caution">
    <text evidence="1">The sequence shown here is derived from an EMBL/GenBank/DDBJ whole genome shotgun (WGS) entry which is preliminary data.</text>
</comment>
<keyword evidence="2" id="KW-1185">Reference proteome</keyword>
<organism evidence="1 2">
    <name type="scientific">Pleurodeles waltl</name>
    <name type="common">Iberian ribbed newt</name>
    <dbReference type="NCBI Taxonomy" id="8319"/>
    <lineage>
        <taxon>Eukaryota</taxon>
        <taxon>Metazoa</taxon>
        <taxon>Chordata</taxon>
        <taxon>Craniata</taxon>
        <taxon>Vertebrata</taxon>
        <taxon>Euteleostomi</taxon>
        <taxon>Amphibia</taxon>
        <taxon>Batrachia</taxon>
        <taxon>Caudata</taxon>
        <taxon>Salamandroidea</taxon>
        <taxon>Salamandridae</taxon>
        <taxon>Pleurodelinae</taxon>
        <taxon>Pleurodeles</taxon>
    </lineage>
</organism>
<name>A0AAV7T438_PLEWA</name>
<dbReference type="AlphaFoldDB" id="A0AAV7T438"/>
<reference evidence="1" key="1">
    <citation type="journal article" date="2022" name="bioRxiv">
        <title>Sequencing and chromosome-scale assembly of the giantPleurodeles waltlgenome.</title>
        <authorList>
            <person name="Brown T."/>
            <person name="Elewa A."/>
            <person name="Iarovenko S."/>
            <person name="Subramanian E."/>
            <person name="Araus A.J."/>
            <person name="Petzold A."/>
            <person name="Susuki M."/>
            <person name="Suzuki K.-i.T."/>
            <person name="Hayashi T."/>
            <person name="Toyoda A."/>
            <person name="Oliveira C."/>
            <person name="Osipova E."/>
            <person name="Leigh N.D."/>
            <person name="Simon A."/>
            <person name="Yun M.H."/>
        </authorList>
    </citation>
    <scope>NUCLEOTIDE SEQUENCE</scope>
    <source>
        <strain evidence="1">20211129_DDA</strain>
        <tissue evidence="1">Liver</tissue>
    </source>
</reference>
<dbReference type="Proteomes" id="UP001066276">
    <property type="component" value="Chromosome 4_1"/>
</dbReference>
<dbReference type="EMBL" id="JANPWB010000007">
    <property type="protein sequence ID" value="KAJ1170738.1"/>
    <property type="molecule type" value="Genomic_DNA"/>
</dbReference>